<dbReference type="PANTHER" id="PTHR35126:SF1">
    <property type="entry name" value="DUF3067 DOMAIN-CONTAINING PROTEIN"/>
    <property type="match status" value="1"/>
</dbReference>
<dbReference type="EMBL" id="CAXHTA020000012">
    <property type="protein sequence ID" value="CAL5225683.1"/>
    <property type="molecule type" value="Genomic_DNA"/>
</dbReference>
<accession>A0ABP1G0L3</accession>
<sequence length="259" mass="28950">MLQSSLIGGNCARIPISKLQSSRTRHRCVVQAGFGESFKKFSDSLSFENWAPRSSRAWRLGIDIHKEKAESDAAQGLTSAASIDEDSIESLNTRISRAQPVRLPEDLEPSTLPVTEPDDNQLAASLNQRLKELSVSSIDDVTEPCTGETLRALIEEKYGKTYDLSIVRRHIPGKMLVALNVMWTHLGQQSFPMSEEEYMDKLDTIAYYLRAFNQDQVVMDFLRLPAKSQRGLPARPVVGCAVSIRLDLPPAVIEEWFGN</sequence>
<name>A0ABP1G0L3_9CHLO</name>
<comment type="caution">
    <text evidence="1">The sequence shown here is derived from an EMBL/GenBank/DDBJ whole genome shotgun (WGS) entry which is preliminary data.</text>
</comment>
<protein>
    <submittedName>
        <fullName evidence="1">G8546 protein</fullName>
    </submittedName>
</protein>
<proteinExistence type="predicted"/>
<dbReference type="Gene3D" id="3.30.428.40">
    <property type="entry name" value="Protein of unknown function DUF3067"/>
    <property type="match status" value="1"/>
</dbReference>
<organism evidence="1 2">
    <name type="scientific">Coccomyxa viridis</name>
    <dbReference type="NCBI Taxonomy" id="1274662"/>
    <lineage>
        <taxon>Eukaryota</taxon>
        <taxon>Viridiplantae</taxon>
        <taxon>Chlorophyta</taxon>
        <taxon>core chlorophytes</taxon>
        <taxon>Trebouxiophyceae</taxon>
        <taxon>Trebouxiophyceae incertae sedis</taxon>
        <taxon>Coccomyxaceae</taxon>
        <taxon>Coccomyxa</taxon>
    </lineage>
</organism>
<dbReference type="Pfam" id="PF11267">
    <property type="entry name" value="DUF3067"/>
    <property type="match status" value="1"/>
</dbReference>
<reference evidence="1 2" key="1">
    <citation type="submission" date="2024-06" db="EMBL/GenBank/DDBJ databases">
        <authorList>
            <person name="Kraege A."/>
            <person name="Thomma B."/>
        </authorList>
    </citation>
    <scope>NUCLEOTIDE SEQUENCE [LARGE SCALE GENOMIC DNA]</scope>
</reference>
<evidence type="ECO:0000313" key="1">
    <source>
        <dbReference type="EMBL" id="CAL5225683.1"/>
    </source>
</evidence>
<evidence type="ECO:0000313" key="2">
    <source>
        <dbReference type="Proteomes" id="UP001497392"/>
    </source>
</evidence>
<keyword evidence="2" id="KW-1185">Reference proteome</keyword>
<dbReference type="PANTHER" id="PTHR35126">
    <property type="entry name" value="SLR0598 PROTEIN"/>
    <property type="match status" value="1"/>
</dbReference>
<dbReference type="Proteomes" id="UP001497392">
    <property type="component" value="Unassembled WGS sequence"/>
</dbReference>
<dbReference type="InterPro" id="IPR021420">
    <property type="entry name" value="DUF3067"/>
</dbReference>
<gene>
    <name evidence="1" type="primary">g8546</name>
    <name evidence="1" type="ORF">VP750_LOCUS7342</name>
</gene>